<comment type="caution">
    <text evidence="2">The sequence shown here is derived from an EMBL/GenBank/DDBJ whole genome shotgun (WGS) entry which is preliminary data.</text>
</comment>
<evidence type="ECO:0008006" key="4">
    <source>
        <dbReference type="Google" id="ProtNLM"/>
    </source>
</evidence>
<proteinExistence type="predicted"/>
<evidence type="ECO:0000313" key="3">
    <source>
        <dbReference type="Proteomes" id="UP000554482"/>
    </source>
</evidence>
<reference evidence="2 3" key="1">
    <citation type="submission" date="2020-06" db="EMBL/GenBank/DDBJ databases">
        <title>Transcriptomic and genomic resources for Thalictrum thalictroides and T. hernandezii: Facilitating candidate gene discovery in an emerging model plant lineage.</title>
        <authorList>
            <person name="Arias T."/>
            <person name="Riano-Pachon D.M."/>
            <person name="Di Stilio V.S."/>
        </authorList>
    </citation>
    <scope>NUCLEOTIDE SEQUENCE [LARGE SCALE GENOMIC DNA]</scope>
    <source>
        <strain evidence="3">cv. WT478/WT964</strain>
        <tissue evidence="2">Leaves</tissue>
    </source>
</reference>
<dbReference type="InterPro" id="IPR029071">
    <property type="entry name" value="Ubiquitin-like_domsf"/>
</dbReference>
<dbReference type="SUPFAM" id="SSF54236">
    <property type="entry name" value="Ubiquitin-like"/>
    <property type="match status" value="1"/>
</dbReference>
<dbReference type="CDD" id="cd17039">
    <property type="entry name" value="Ubl_ubiquitin_like"/>
    <property type="match status" value="1"/>
</dbReference>
<evidence type="ECO:0000256" key="1">
    <source>
        <dbReference type="SAM" id="MobiDB-lite"/>
    </source>
</evidence>
<feature type="region of interest" description="Disordered" evidence="1">
    <location>
        <begin position="82"/>
        <end position="110"/>
    </location>
</feature>
<dbReference type="EMBL" id="JABWDY010040530">
    <property type="protein sequence ID" value="KAF5178049.1"/>
    <property type="molecule type" value="Genomic_DNA"/>
</dbReference>
<protein>
    <recommendedName>
        <fullName evidence="4">Ubiquitin-like domain-containing protein</fullName>
    </recommendedName>
</protein>
<dbReference type="Proteomes" id="UP000554482">
    <property type="component" value="Unassembled WGS sequence"/>
</dbReference>
<keyword evidence="3" id="KW-1185">Reference proteome</keyword>
<name>A0A7J6UZI2_THATH</name>
<evidence type="ECO:0000313" key="2">
    <source>
        <dbReference type="EMBL" id="KAF5178049.1"/>
    </source>
</evidence>
<accession>A0A7J6UZI2</accession>
<gene>
    <name evidence="2" type="ORF">FRX31_032361</name>
</gene>
<dbReference type="AlphaFoldDB" id="A0A7J6UZI2"/>
<dbReference type="Gene3D" id="3.10.20.90">
    <property type="entry name" value="Phosphatidylinositol 3-kinase Catalytic Subunit, Chain A, domain 1"/>
    <property type="match status" value="1"/>
</dbReference>
<organism evidence="2 3">
    <name type="scientific">Thalictrum thalictroides</name>
    <name type="common">Rue-anemone</name>
    <name type="synonym">Anemone thalictroides</name>
    <dbReference type="NCBI Taxonomy" id="46969"/>
    <lineage>
        <taxon>Eukaryota</taxon>
        <taxon>Viridiplantae</taxon>
        <taxon>Streptophyta</taxon>
        <taxon>Embryophyta</taxon>
        <taxon>Tracheophyta</taxon>
        <taxon>Spermatophyta</taxon>
        <taxon>Magnoliopsida</taxon>
        <taxon>Ranunculales</taxon>
        <taxon>Ranunculaceae</taxon>
        <taxon>Thalictroideae</taxon>
        <taxon>Thalictrum</taxon>
    </lineage>
</organism>
<sequence>MSGEENITIFIIDTEEDKPYRLVVSKDYTIYEIKEELYRLCGIHMNYQVLLHDDLELVDGFDLLLYGILKNDTQLYLKKLSTWSSSSSDKSESRSQLSDSENSSQESSSS</sequence>